<evidence type="ECO:0000313" key="5">
    <source>
        <dbReference type="Proteomes" id="UP001303587"/>
    </source>
</evidence>
<dbReference type="InterPro" id="IPR058530">
    <property type="entry name" value="Baseplate_J-like_C"/>
</dbReference>
<comment type="similarity">
    <text evidence="1">Belongs to the Mu gp47/PBSX XkdT family.</text>
</comment>
<evidence type="ECO:0000259" key="3">
    <source>
        <dbReference type="Pfam" id="PF26079"/>
    </source>
</evidence>
<proteinExistence type="inferred from homology"/>
<dbReference type="Pfam" id="PF26078">
    <property type="entry name" value="Baseplate_J_M"/>
    <property type="match status" value="1"/>
</dbReference>
<dbReference type="Pfam" id="PF26079">
    <property type="entry name" value="Baseplate_J_C"/>
    <property type="match status" value="1"/>
</dbReference>
<name>A0AA97A4Z4_9EURY</name>
<dbReference type="RefSeq" id="WP_338102513.1">
    <property type="nucleotide sequence ID" value="NZ_CP131060.1"/>
</dbReference>
<dbReference type="InterPro" id="IPR058531">
    <property type="entry name" value="Baseplate_J_M"/>
</dbReference>
<evidence type="ECO:0000259" key="2">
    <source>
        <dbReference type="Pfam" id="PF26078"/>
    </source>
</evidence>
<gene>
    <name evidence="4" type="ORF">MsAc7_17560</name>
</gene>
<evidence type="ECO:0000313" key="4">
    <source>
        <dbReference type="EMBL" id="WNY26183.1"/>
    </source>
</evidence>
<evidence type="ECO:0008006" key="6">
    <source>
        <dbReference type="Google" id="ProtNLM"/>
    </source>
</evidence>
<feature type="domain" description="Baseplate J-like C-terminal" evidence="3">
    <location>
        <begin position="274"/>
        <end position="362"/>
    </location>
</feature>
<evidence type="ECO:0000256" key="1">
    <source>
        <dbReference type="ARBA" id="ARBA00038087"/>
    </source>
</evidence>
<dbReference type="Proteomes" id="UP001303587">
    <property type="component" value="Chromosome"/>
</dbReference>
<protein>
    <recommendedName>
        <fullName evidence="6">Baseplate J/gp47 family protein</fullName>
    </recommendedName>
</protein>
<organism evidence="4 5">
    <name type="scientific">Methanolapillus millepedarum</name>
    <dbReference type="NCBI Taxonomy" id="3028296"/>
    <lineage>
        <taxon>Archaea</taxon>
        <taxon>Methanobacteriati</taxon>
        <taxon>Methanobacteriota</taxon>
        <taxon>Stenosarchaea group</taxon>
        <taxon>Methanomicrobia</taxon>
        <taxon>Methanosarcinales</taxon>
        <taxon>Methanosarcinaceae</taxon>
        <taxon>Methanolapillus</taxon>
    </lineage>
</organism>
<reference evidence="4 5" key="1">
    <citation type="submission" date="2023-07" db="EMBL/GenBank/DDBJ databases">
        <title>Closed genoem sequence of Methanosarcinaceae archaeon Ac7.</title>
        <authorList>
            <person name="Poehlein A."/>
            <person name="Protasov E."/>
            <person name="Platt K."/>
            <person name="Reeh H."/>
            <person name="Daniel R."/>
            <person name="Brune A."/>
        </authorList>
    </citation>
    <scope>NUCLEOTIDE SEQUENCE [LARGE SCALE GENOMIC DNA]</scope>
    <source>
        <strain evidence="4 5">Ac7</strain>
    </source>
</reference>
<dbReference type="EMBL" id="CP131060">
    <property type="protein sequence ID" value="WNY26183.1"/>
    <property type="molecule type" value="Genomic_DNA"/>
</dbReference>
<dbReference type="InterPro" id="IPR052399">
    <property type="entry name" value="Phage_Baseplate_Assmbl_Protein"/>
</dbReference>
<keyword evidence="5" id="KW-1185">Reference proteome</keyword>
<dbReference type="AlphaFoldDB" id="A0AA97A4Z4"/>
<dbReference type="PANTHER" id="PTHR37829">
    <property type="entry name" value="PHAGE-LIKE ELEMENT PBSX PROTEIN XKDT"/>
    <property type="match status" value="1"/>
</dbReference>
<dbReference type="PANTHER" id="PTHR37829:SF3">
    <property type="entry name" value="PROTEIN JAYE-RELATED"/>
    <property type="match status" value="1"/>
</dbReference>
<dbReference type="GeneID" id="89230850"/>
<sequence>MTEQALTVKYTFQNLLDSYTSGFPAVDKRQGSIVYDSGSAFLLELTQYYIELEKIENNQYPDTADRESLLKMAREQGIVIETATPCISRGVFNLNVPIGSRWNQGDMNFTARAQLNDTDGNPIYGNFEMVCDTAGTIGNAYLGPLIPISQSIPGLARADLTEVLIPGRDDEDTESIREKVIASYFTMSYGFNRAQYISVTESLPGVGGAKAQRAPTGGGTVSVQIINSEFKAPSDILITEIQTALDPVVNAGEGYGLVPIGHRCTVTGVRNVTIDVGLSVTLREGWTWDDVLPQIEDRLDNYFLTMAKAWADEPNLVVRGALIITNLITVTGLLDILEVQLNGADVNVPLEFDEIPILGAVTQIV</sequence>
<feature type="domain" description="Baseplate J-like central" evidence="2">
    <location>
        <begin position="190"/>
        <end position="267"/>
    </location>
</feature>
<accession>A0AA97A4Z4</accession>